<evidence type="ECO:0000313" key="1">
    <source>
        <dbReference type="EMBL" id="SER85545.1"/>
    </source>
</evidence>
<organism evidence="1 2">
    <name type="scientific">Lachnobacterium bovis</name>
    <dbReference type="NCBI Taxonomy" id="140626"/>
    <lineage>
        <taxon>Bacteria</taxon>
        <taxon>Bacillati</taxon>
        <taxon>Bacillota</taxon>
        <taxon>Clostridia</taxon>
        <taxon>Lachnospirales</taxon>
        <taxon>Lachnospiraceae</taxon>
        <taxon>Lachnobacterium</taxon>
    </lineage>
</organism>
<evidence type="ECO:0000313" key="2">
    <source>
        <dbReference type="Proteomes" id="UP000182471"/>
    </source>
</evidence>
<keyword evidence="2" id="KW-1185">Reference proteome</keyword>
<dbReference type="AlphaFoldDB" id="A0A1H9SLF3"/>
<dbReference type="EMBL" id="FOGW01000012">
    <property type="protein sequence ID" value="SER85545.1"/>
    <property type="molecule type" value="Genomic_DNA"/>
</dbReference>
<dbReference type="Proteomes" id="UP000182471">
    <property type="component" value="Unassembled WGS sequence"/>
</dbReference>
<proteinExistence type="predicted"/>
<reference evidence="2" key="1">
    <citation type="submission" date="2016-10" db="EMBL/GenBank/DDBJ databases">
        <authorList>
            <person name="Varghese N."/>
            <person name="Submissions S."/>
        </authorList>
    </citation>
    <scope>NUCLEOTIDE SEQUENCE [LARGE SCALE GENOMIC DNA]</scope>
    <source>
        <strain evidence="2">S1b</strain>
    </source>
</reference>
<sequence length="386" mass="43601">MNEKDVSKFINTYQNSFVAKHLSPSGNFYLVPQYKLDYGGAADWAVFDKITGKILGLIECKGEPDLTEFVRGLGQIEQYYYAIQRNKASFTPNAKTLYVADKKVIDKIPHWDLMHFEKADNLVVIDSTALGGTKLPTDEYALYSKKDISRIISVKSNSLKLTGIPFARDIEINEVYMALMALYEDNKNQVFNGGTSNINKLLTSVLTTYGATHPGNARNVGILLRDLALIDDYNVPTAYGLEMLKSKYVDFVKTFIFNYYNDTIVNVVTAMLNIASSKGSDWKNITVTQKEIKDEILRMYNGKPLKNLTDDMAKKSNYIGTCLLILEREIGAITSTKVAGKKHYVFNFLPLKELSMTDEINDGIYKNIPACLKNYMSALGYKDWER</sequence>
<accession>A0A1H9SLF3</accession>
<protein>
    <submittedName>
        <fullName evidence="1">Uncharacterized protein</fullName>
    </submittedName>
</protein>
<dbReference type="RefSeq" id="WP_074730605.1">
    <property type="nucleotide sequence ID" value="NZ_FOGW01000012.1"/>
</dbReference>
<name>A0A1H9SLF3_9FIRM</name>
<gene>
    <name evidence="1" type="ORF">SAMN02910429_01252</name>
</gene>